<gene>
    <name evidence="2" type="ORF">CONPUDRAFT_156065</name>
</gene>
<dbReference type="InterPro" id="IPR011545">
    <property type="entry name" value="DEAD/DEAH_box_helicase_dom"/>
</dbReference>
<dbReference type="KEGG" id="cput:CONPUDRAFT_156065"/>
<feature type="domain" description="DEAD/DEAH-box helicase" evidence="1">
    <location>
        <begin position="58"/>
        <end position="144"/>
    </location>
</feature>
<dbReference type="Gene3D" id="3.40.50.300">
    <property type="entry name" value="P-loop containing nucleotide triphosphate hydrolases"/>
    <property type="match status" value="1"/>
</dbReference>
<evidence type="ECO:0000259" key="1">
    <source>
        <dbReference type="Pfam" id="PF00270"/>
    </source>
</evidence>
<evidence type="ECO:0000313" key="2">
    <source>
        <dbReference type="EMBL" id="EIW79388.1"/>
    </source>
</evidence>
<dbReference type="InterPro" id="IPR027417">
    <property type="entry name" value="P-loop_NTPase"/>
</dbReference>
<dbReference type="GeneID" id="19203518"/>
<dbReference type="RefSeq" id="XP_007771032.1">
    <property type="nucleotide sequence ID" value="XM_007772842.1"/>
</dbReference>
<dbReference type="Proteomes" id="UP000053558">
    <property type="component" value="Unassembled WGS sequence"/>
</dbReference>
<dbReference type="Pfam" id="PF00270">
    <property type="entry name" value="DEAD"/>
    <property type="match status" value="1"/>
</dbReference>
<dbReference type="AlphaFoldDB" id="A0A5M3MJH0"/>
<dbReference type="EMBL" id="JH711581">
    <property type="protein sequence ID" value="EIW79388.1"/>
    <property type="molecule type" value="Genomic_DNA"/>
</dbReference>
<accession>A0A5M3MJH0</accession>
<reference evidence="3" key="1">
    <citation type="journal article" date="2012" name="Science">
        <title>The Paleozoic origin of enzymatic lignin decomposition reconstructed from 31 fungal genomes.</title>
        <authorList>
            <person name="Floudas D."/>
            <person name="Binder M."/>
            <person name="Riley R."/>
            <person name="Barry K."/>
            <person name="Blanchette R.A."/>
            <person name="Henrissat B."/>
            <person name="Martinez A.T."/>
            <person name="Otillar R."/>
            <person name="Spatafora J.W."/>
            <person name="Yadav J.S."/>
            <person name="Aerts A."/>
            <person name="Benoit I."/>
            <person name="Boyd A."/>
            <person name="Carlson A."/>
            <person name="Copeland A."/>
            <person name="Coutinho P.M."/>
            <person name="de Vries R.P."/>
            <person name="Ferreira P."/>
            <person name="Findley K."/>
            <person name="Foster B."/>
            <person name="Gaskell J."/>
            <person name="Glotzer D."/>
            <person name="Gorecki P."/>
            <person name="Heitman J."/>
            <person name="Hesse C."/>
            <person name="Hori C."/>
            <person name="Igarashi K."/>
            <person name="Jurgens J.A."/>
            <person name="Kallen N."/>
            <person name="Kersten P."/>
            <person name="Kohler A."/>
            <person name="Kuees U."/>
            <person name="Kumar T.K.A."/>
            <person name="Kuo A."/>
            <person name="LaButti K."/>
            <person name="Larrondo L.F."/>
            <person name="Lindquist E."/>
            <person name="Ling A."/>
            <person name="Lombard V."/>
            <person name="Lucas S."/>
            <person name="Lundell T."/>
            <person name="Martin R."/>
            <person name="McLaughlin D.J."/>
            <person name="Morgenstern I."/>
            <person name="Morin E."/>
            <person name="Murat C."/>
            <person name="Nagy L.G."/>
            <person name="Nolan M."/>
            <person name="Ohm R.A."/>
            <person name="Patyshakuliyeva A."/>
            <person name="Rokas A."/>
            <person name="Ruiz-Duenas F.J."/>
            <person name="Sabat G."/>
            <person name="Salamov A."/>
            <person name="Samejima M."/>
            <person name="Schmutz J."/>
            <person name="Slot J.C."/>
            <person name="St John F."/>
            <person name="Stenlid J."/>
            <person name="Sun H."/>
            <person name="Sun S."/>
            <person name="Syed K."/>
            <person name="Tsang A."/>
            <person name="Wiebenga A."/>
            <person name="Young D."/>
            <person name="Pisabarro A."/>
            <person name="Eastwood D.C."/>
            <person name="Martin F."/>
            <person name="Cullen D."/>
            <person name="Grigoriev I.V."/>
            <person name="Hibbett D.S."/>
        </authorList>
    </citation>
    <scope>NUCLEOTIDE SEQUENCE [LARGE SCALE GENOMIC DNA]</scope>
    <source>
        <strain evidence="3">RWD-64-598 SS2</strain>
    </source>
</reference>
<dbReference type="GO" id="GO:0005524">
    <property type="term" value="F:ATP binding"/>
    <property type="evidence" value="ECO:0007669"/>
    <property type="project" value="InterPro"/>
</dbReference>
<comment type="caution">
    <text evidence="2">The sequence shown here is derived from an EMBL/GenBank/DDBJ whole genome shotgun (WGS) entry which is preliminary data.</text>
</comment>
<dbReference type="OrthoDB" id="10261556at2759"/>
<dbReference type="GO" id="GO:0003676">
    <property type="term" value="F:nucleic acid binding"/>
    <property type="evidence" value="ECO:0007669"/>
    <property type="project" value="InterPro"/>
</dbReference>
<dbReference type="SUPFAM" id="SSF52540">
    <property type="entry name" value="P-loop containing nucleoside triphosphate hydrolases"/>
    <property type="match status" value="1"/>
</dbReference>
<keyword evidence="3" id="KW-1185">Reference proteome</keyword>
<organism evidence="2 3">
    <name type="scientific">Coniophora puteana (strain RWD-64-598)</name>
    <name type="common">Brown rot fungus</name>
    <dbReference type="NCBI Taxonomy" id="741705"/>
    <lineage>
        <taxon>Eukaryota</taxon>
        <taxon>Fungi</taxon>
        <taxon>Dikarya</taxon>
        <taxon>Basidiomycota</taxon>
        <taxon>Agaricomycotina</taxon>
        <taxon>Agaricomycetes</taxon>
        <taxon>Agaricomycetidae</taxon>
        <taxon>Boletales</taxon>
        <taxon>Coniophorineae</taxon>
        <taxon>Coniophoraceae</taxon>
        <taxon>Coniophora</taxon>
    </lineage>
</organism>
<proteinExistence type="predicted"/>
<protein>
    <recommendedName>
        <fullName evidence="1">DEAD/DEAH-box helicase domain-containing protein</fullName>
    </recommendedName>
</protein>
<evidence type="ECO:0000313" key="3">
    <source>
        <dbReference type="Proteomes" id="UP000053558"/>
    </source>
</evidence>
<sequence length="154" mass="17214">MNAYNQFELSLLSDNARRSLDELTIASVEDLTTQQAEVIFKATKWFDTRYSGERTLRQFQLEALVNVLAGKNVIVRAGTGYGKTLAMILPILFGNSSKIALTISPLKLLQNSHVDEFNNYGISTIQINQDTLDDKELWKVHTSLISASSIPHIV</sequence>
<name>A0A5M3MJH0_CONPW</name>